<dbReference type="PATRIC" id="fig|1202724.3.peg.1862"/>
<dbReference type="Proteomes" id="UP000037755">
    <property type="component" value="Unassembled WGS sequence"/>
</dbReference>
<gene>
    <name evidence="2" type="ORF">AM493_08965</name>
</gene>
<keyword evidence="3" id="KW-1185">Reference proteome</keyword>
<name>A0A0M8MIB8_9FLAO</name>
<evidence type="ECO:0000256" key="1">
    <source>
        <dbReference type="SAM" id="SignalP"/>
    </source>
</evidence>
<reference evidence="2 3" key="1">
    <citation type="submission" date="2015-08" db="EMBL/GenBank/DDBJ databases">
        <title>Whole genome sequence of Flavobacterium akiainvivens IK-1T, from decaying Wikstroemia oahuensis, an endemic Hawaiian shrub.</title>
        <authorList>
            <person name="Wan X."/>
            <person name="Hou S."/>
            <person name="Saito J."/>
            <person name="Donachie S."/>
        </authorList>
    </citation>
    <scope>NUCLEOTIDE SEQUENCE [LARGE SCALE GENOMIC DNA]</scope>
    <source>
        <strain evidence="2 3">IK-1</strain>
    </source>
</reference>
<sequence length="152" mass="17551">MKLISSLLFLISALAHAQDGSDIRYYNIEKADSTLVGKDVHFDFFNRSFGGKIIDTLTITINNKPIRFIEVRKDNGHNNWFSQQGMVAIDKIDNRLIRINKCKIDSIDTDYFYVTLFVDFCDDSLKAIERNRQMQYKFGKKDVVQVLVKSGT</sequence>
<protein>
    <submittedName>
        <fullName evidence="2">Uncharacterized protein</fullName>
    </submittedName>
</protein>
<proteinExistence type="predicted"/>
<dbReference type="RefSeq" id="WP_054407644.1">
    <property type="nucleotide sequence ID" value="NZ_FOYA01000014.1"/>
</dbReference>
<feature type="signal peptide" evidence="1">
    <location>
        <begin position="1"/>
        <end position="17"/>
    </location>
</feature>
<keyword evidence="1" id="KW-0732">Signal</keyword>
<evidence type="ECO:0000313" key="2">
    <source>
        <dbReference type="EMBL" id="KOS06148.1"/>
    </source>
</evidence>
<dbReference type="AlphaFoldDB" id="A0A0M8MIB8"/>
<organism evidence="2 3">
    <name type="scientific">Flavobacterium akiainvivens</name>
    <dbReference type="NCBI Taxonomy" id="1202724"/>
    <lineage>
        <taxon>Bacteria</taxon>
        <taxon>Pseudomonadati</taxon>
        <taxon>Bacteroidota</taxon>
        <taxon>Flavobacteriia</taxon>
        <taxon>Flavobacteriales</taxon>
        <taxon>Flavobacteriaceae</taxon>
        <taxon>Flavobacterium</taxon>
    </lineage>
</organism>
<accession>A0A0M8MIB8</accession>
<feature type="chain" id="PRO_5005818431" evidence="1">
    <location>
        <begin position="18"/>
        <end position="152"/>
    </location>
</feature>
<dbReference type="EMBL" id="LIYD01000005">
    <property type="protein sequence ID" value="KOS06148.1"/>
    <property type="molecule type" value="Genomic_DNA"/>
</dbReference>
<dbReference type="STRING" id="1202724.AM493_08965"/>
<comment type="caution">
    <text evidence="2">The sequence shown here is derived from an EMBL/GenBank/DDBJ whole genome shotgun (WGS) entry which is preliminary data.</text>
</comment>
<evidence type="ECO:0000313" key="3">
    <source>
        <dbReference type="Proteomes" id="UP000037755"/>
    </source>
</evidence>
<dbReference type="OrthoDB" id="980308at2"/>